<keyword evidence="3" id="KW-0813">Transport</keyword>
<keyword evidence="7 10" id="KW-0472">Membrane</keyword>
<feature type="transmembrane region" description="Helical" evidence="10">
    <location>
        <begin position="52"/>
        <end position="72"/>
    </location>
</feature>
<dbReference type="eggNOG" id="KOG4711">
    <property type="taxonomic scope" value="Eukaryota"/>
</dbReference>
<dbReference type="PANTHER" id="PTHR31086">
    <property type="entry name" value="ALUMINUM-ACTIVATED MALATE TRANSPORTER 10"/>
    <property type="match status" value="1"/>
</dbReference>
<name>I0Z368_COCSC</name>
<dbReference type="GO" id="GO:0015743">
    <property type="term" value="P:malate transport"/>
    <property type="evidence" value="ECO:0007669"/>
    <property type="project" value="InterPro"/>
</dbReference>
<reference evidence="11 12" key="1">
    <citation type="journal article" date="2012" name="Genome Biol.">
        <title>The genome of the polar eukaryotic microalga coccomyxa subellipsoidea reveals traits of cold adaptation.</title>
        <authorList>
            <person name="Blanc G."/>
            <person name="Agarkova I."/>
            <person name="Grimwood J."/>
            <person name="Kuo A."/>
            <person name="Brueggeman A."/>
            <person name="Dunigan D."/>
            <person name="Gurnon J."/>
            <person name="Ladunga I."/>
            <person name="Lindquist E."/>
            <person name="Lucas S."/>
            <person name="Pangilinan J."/>
            <person name="Proschold T."/>
            <person name="Salamov A."/>
            <person name="Schmutz J."/>
            <person name="Weeks D."/>
            <person name="Yamada T."/>
            <person name="Claverie J.M."/>
            <person name="Grigoriev I."/>
            <person name="Van Etten J."/>
            <person name="Lomsadze A."/>
            <person name="Borodovsky M."/>
        </authorList>
    </citation>
    <scope>NUCLEOTIDE SEQUENCE [LARGE SCALE GENOMIC DNA]</scope>
    <source>
        <strain evidence="11 12">C-169</strain>
    </source>
</reference>
<feature type="transmembrane region" description="Helical" evidence="10">
    <location>
        <begin position="79"/>
        <end position="103"/>
    </location>
</feature>
<evidence type="ECO:0000256" key="3">
    <source>
        <dbReference type="ARBA" id="ARBA00022448"/>
    </source>
</evidence>
<evidence type="ECO:0000256" key="7">
    <source>
        <dbReference type="ARBA" id="ARBA00023136"/>
    </source>
</evidence>
<keyword evidence="4 10" id="KW-0812">Transmembrane</keyword>
<proteinExistence type="inferred from homology"/>
<sequence length="706" mass="75618">MPTPQKKNKKKGCLALGYRSEHFRIAGQMAVAIVAAMLFVVIDPLYNFLGEYAVWIVITVVVAFSPNVGSALSNAVIGLLGSIVGGALGMMIIALISGLALGYSYETHPVTMSVWLCVLMALVGFVLELNKERFRRLEYGYSVALLTFPLVAIPGFRANDERYVERLKLSLCGCIGVLLTVLSAAVVFPVRARTRLRKSTAHILENLGNLAFQLLGEFCQEPDEGMRMRGSSGTDVQQHYVDNGLQQALDGLHRAHLHLLKDVSDVAELIAPARAETRYLKFTKPRFPISTYKTIHRLCARILTALGSLHHSMESGHLRLGLCVVYRPLLEELRQNVAASLTALSGLVLGTLSEDYAREKMERLCASAVELQAALEREPMKAGYNMHVETLAIAAKTATNLARQVASMYMDLRPEAAHQIHSSLCGGTDRLPSRKSSSDGAPGSQQREDIPMTGQQLGGLPPKPGRGGGGGMASQQGDIELGMGGMIRRPPSSLASGRLSSISEDTSLDSSDGRRQTLQHLPEDLSTKVGSFLRSKSLPGPVLIPGSVFRDSLLPFAMPPPPQPSYTPYPEEPPATPPAPPSPAGAGPGHPDGGDASAAGNRPRLPQRPSNVREMLQGQTAAGSPPRDVALTQRQGQSLVPLPERGAVGAWPASAPAPGQPLHVTSADDGGAPELCKMTSLQRRTSPSAWLNSRSTSFKAEDNPFG</sequence>
<evidence type="ECO:0000256" key="2">
    <source>
        <dbReference type="ARBA" id="ARBA00007079"/>
    </source>
</evidence>
<keyword evidence="6" id="KW-0406">Ion transport</keyword>
<evidence type="ECO:0000256" key="9">
    <source>
        <dbReference type="SAM" id="MobiDB-lite"/>
    </source>
</evidence>
<dbReference type="GeneID" id="17043090"/>
<comment type="subcellular location">
    <subcellularLocation>
        <location evidence="1">Membrane</location>
        <topology evidence="1">Multi-pass membrane protein</topology>
    </subcellularLocation>
</comment>
<dbReference type="STRING" id="574566.I0Z368"/>
<feature type="compositionally biased region" description="Polar residues" evidence="9">
    <location>
        <begin position="679"/>
        <end position="698"/>
    </location>
</feature>
<dbReference type="KEGG" id="csl:COCSUDRAFT_65088"/>
<dbReference type="GO" id="GO:0034220">
    <property type="term" value="P:monoatomic ion transmembrane transport"/>
    <property type="evidence" value="ECO:0007669"/>
    <property type="project" value="UniProtKB-KW"/>
</dbReference>
<dbReference type="InterPro" id="IPR020966">
    <property type="entry name" value="ALMT"/>
</dbReference>
<dbReference type="GO" id="GO:0016020">
    <property type="term" value="C:membrane"/>
    <property type="evidence" value="ECO:0007669"/>
    <property type="project" value="UniProtKB-SubCell"/>
</dbReference>
<feature type="transmembrane region" description="Helical" evidence="10">
    <location>
        <begin position="109"/>
        <end position="127"/>
    </location>
</feature>
<dbReference type="AlphaFoldDB" id="I0Z368"/>
<accession>I0Z368</accession>
<evidence type="ECO:0000256" key="5">
    <source>
        <dbReference type="ARBA" id="ARBA00022989"/>
    </source>
</evidence>
<evidence type="ECO:0000256" key="6">
    <source>
        <dbReference type="ARBA" id="ARBA00023065"/>
    </source>
</evidence>
<keyword evidence="5 10" id="KW-1133">Transmembrane helix</keyword>
<feature type="transmembrane region" description="Helical" evidence="10">
    <location>
        <begin position="25"/>
        <end position="46"/>
    </location>
</feature>
<comment type="similarity">
    <text evidence="2">Belongs to the aromatic acid exporter (TC 2.A.85) family.</text>
</comment>
<gene>
    <name evidence="11" type="ORF">COCSUDRAFT_65088</name>
</gene>
<evidence type="ECO:0000256" key="1">
    <source>
        <dbReference type="ARBA" id="ARBA00004141"/>
    </source>
</evidence>
<dbReference type="Pfam" id="PF11744">
    <property type="entry name" value="ALMT"/>
    <property type="match status" value="1"/>
</dbReference>
<dbReference type="EMBL" id="AGSI01000004">
    <property type="protein sequence ID" value="EIE25087.1"/>
    <property type="molecule type" value="Genomic_DNA"/>
</dbReference>
<evidence type="ECO:0000256" key="10">
    <source>
        <dbReference type="SAM" id="Phobius"/>
    </source>
</evidence>
<comment type="caution">
    <text evidence="11">The sequence shown here is derived from an EMBL/GenBank/DDBJ whole genome shotgun (WGS) entry which is preliminary data.</text>
</comment>
<organism evidence="11 12">
    <name type="scientific">Coccomyxa subellipsoidea (strain C-169)</name>
    <name type="common">Green microalga</name>
    <dbReference type="NCBI Taxonomy" id="574566"/>
    <lineage>
        <taxon>Eukaryota</taxon>
        <taxon>Viridiplantae</taxon>
        <taxon>Chlorophyta</taxon>
        <taxon>core chlorophytes</taxon>
        <taxon>Trebouxiophyceae</taxon>
        <taxon>Trebouxiophyceae incertae sedis</taxon>
        <taxon>Coccomyxaceae</taxon>
        <taxon>Coccomyxa</taxon>
        <taxon>Coccomyxa subellipsoidea</taxon>
    </lineage>
</organism>
<feature type="region of interest" description="Disordered" evidence="9">
    <location>
        <begin position="423"/>
        <end position="514"/>
    </location>
</feature>
<evidence type="ECO:0000313" key="11">
    <source>
        <dbReference type="EMBL" id="EIE25087.1"/>
    </source>
</evidence>
<dbReference type="OrthoDB" id="68611at2759"/>
<evidence type="ECO:0000313" key="12">
    <source>
        <dbReference type="Proteomes" id="UP000007264"/>
    </source>
</evidence>
<feature type="region of interest" description="Disordered" evidence="9">
    <location>
        <begin position="555"/>
        <end position="706"/>
    </location>
</feature>
<feature type="compositionally biased region" description="Polar residues" evidence="9">
    <location>
        <begin position="434"/>
        <end position="445"/>
    </location>
</feature>
<feature type="compositionally biased region" description="Low complexity" evidence="9">
    <location>
        <begin position="488"/>
        <end position="510"/>
    </location>
</feature>
<feature type="transmembrane region" description="Helical" evidence="10">
    <location>
        <begin position="168"/>
        <end position="190"/>
    </location>
</feature>
<evidence type="ECO:0000256" key="8">
    <source>
        <dbReference type="ARBA" id="ARBA00023303"/>
    </source>
</evidence>
<evidence type="ECO:0008006" key="13">
    <source>
        <dbReference type="Google" id="ProtNLM"/>
    </source>
</evidence>
<keyword evidence="8" id="KW-0407">Ion channel</keyword>
<dbReference type="Proteomes" id="UP000007264">
    <property type="component" value="Unassembled WGS sequence"/>
</dbReference>
<dbReference type="RefSeq" id="XP_005649631.1">
    <property type="nucleotide sequence ID" value="XM_005649574.1"/>
</dbReference>
<evidence type="ECO:0000256" key="4">
    <source>
        <dbReference type="ARBA" id="ARBA00022692"/>
    </source>
</evidence>
<keyword evidence="12" id="KW-1185">Reference proteome</keyword>
<feature type="compositionally biased region" description="Pro residues" evidence="9">
    <location>
        <begin position="557"/>
        <end position="583"/>
    </location>
</feature>
<protein>
    <recommendedName>
        <fullName evidence="13">DUF2421 domain-containing protein</fullName>
    </recommendedName>
</protein>